<name>A0A553Q6J3_9TELE</name>
<accession>A0A553Q6J3</accession>
<keyword evidence="2" id="KW-1185">Reference proteome</keyword>
<comment type="caution">
    <text evidence="1">The sequence shown here is derived from an EMBL/GenBank/DDBJ whole genome shotgun (WGS) entry which is preliminary data.</text>
</comment>
<sequence>MRRNQKLRVDQTAIMRRQSRSCASGRVDVRVLRHRPPVRASLESGPLVPQLLINQDAVPPAPRMDTLMVA</sequence>
<evidence type="ECO:0000313" key="1">
    <source>
        <dbReference type="EMBL" id="TRY85558.1"/>
    </source>
</evidence>
<dbReference type="AlphaFoldDB" id="A0A553Q6J3"/>
<protein>
    <submittedName>
        <fullName evidence="1">Uncharacterized protein</fullName>
    </submittedName>
</protein>
<reference evidence="1 2" key="1">
    <citation type="journal article" date="2019" name="Sci. Data">
        <title>Hybrid genome assembly and annotation of Danionella translucida.</title>
        <authorList>
            <person name="Kadobianskyi M."/>
            <person name="Schulze L."/>
            <person name="Schuelke M."/>
            <person name="Judkewitz B."/>
        </authorList>
    </citation>
    <scope>NUCLEOTIDE SEQUENCE [LARGE SCALE GENOMIC DNA]</scope>
    <source>
        <strain evidence="1 2">Bolton</strain>
    </source>
</reference>
<dbReference type="EMBL" id="SRMA01026273">
    <property type="protein sequence ID" value="TRY85558.1"/>
    <property type="molecule type" value="Genomic_DNA"/>
</dbReference>
<gene>
    <name evidence="1" type="ORF">DNTS_017177</name>
</gene>
<organism evidence="1 2">
    <name type="scientific">Danionella cerebrum</name>
    <dbReference type="NCBI Taxonomy" id="2873325"/>
    <lineage>
        <taxon>Eukaryota</taxon>
        <taxon>Metazoa</taxon>
        <taxon>Chordata</taxon>
        <taxon>Craniata</taxon>
        <taxon>Vertebrata</taxon>
        <taxon>Euteleostomi</taxon>
        <taxon>Actinopterygii</taxon>
        <taxon>Neopterygii</taxon>
        <taxon>Teleostei</taxon>
        <taxon>Ostariophysi</taxon>
        <taxon>Cypriniformes</taxon>
        <taxon>Danionidae</taxon>
        <taxon>Danioninae</taxon>
        <taxon>Danionella</taxon>
    </lineage>
</organism>
<evidence type="ECO:0000313" key="2">
    <source>
        <dbReference type="Proteomes" id="UP000316079"/>
    </source>
</evidence>
<dbReference type="OrthoDB" id="5984158at2759"/>
<dbReference type="Proteomes" id="UP000316079">
    <property type="component" value="Unassembled WGS sequence"/>
</dbReference>
<proteinExistence type="predicted"/>